<accession>A0A1G6XT20</accession>
<dbReference type="EMBL" id="FNAC01000065">
    <property type="protein sequence ID" value="SDD80575.1"/>
    <property type="molecule type" value="Genomic_DNA"/>
</dbReference>
<evidence type="ECO:0000313" key="3">
    <source>
        <dbReference type="Proteomes" id="UP000199060"/>
    </source>
</evidence>
<reference evidence="3" key="1">
    <citation type="submission" date="2016-10" db="EMBL/GenBank/DDBJ databases">
        <authorList>
            <person name="Varghese N."/>
            <person name="Submissions S."/>
        </authorList>
    </citation>
    <scope>NUCLEOTIDE SEQUENCE [LARGE SCALE GENOMIC DNA]</scope>
    <source>
        <strain evidence="3">DSM 23095</strain>
    </source>
</reference>
<keyword evidence="3" id="KW-1185">Reference proteome</keyword>
<protein>
    <submittedName>
        <fullName evidence="2">Uncharacterized protein</fullName>
    </submittedName>
</protein>
<dbReference type="RefSeq" id="WP_087941339.1">
    <property type="nucleotide sequence ID" value="NZ_FNAC01000065.1"/>
</dbReference>
<sequence>MKKGQNKETSRKAERKKASEKKPVIKAHRSVAEVKYSDGLVRIYKREEEDINRFADFARTLISK</sequence>
<dbReference type="Proteomes" id="UP000199060">
    <property type="component" value="Unassembled WGS sequence"/>
</dbReference>
<dbReference type="AlphaFoldDB" id="A0A1G6XT20"/>
<name>A0A1G6XT20_9BACT</name>
<organism evidence="2 3">
    <name type="scientific">Algoriphagus faecimaris</name>
    <dbReference type="NCBI Taxonomy" id="686796"/>
    <lineage>
        <taxon>Bacteria</taxon>
        <taxon>Pseudomonadati</taxon>
        <taxon>Bacteroidota</taxon>
        <taxon>Cytophagia</taxon>
        <taxon>Cytophagales</taxon>
        <taxon>Cyclobacteriaceae</taxon>
        <taxon>Algoriphagus</taxon>
    </lineage>
</organism>
<evidence type="ECO:0000256" key="1">
    <source>
        <dbReference type="SAM" id="MobiDB-lite"/>
    </source>
</evidence>
<feature type="region of interest" description="Disordered" evidence="1">
    <location>
        <begin position="1"/>
        <end position="26"/>
    </location>
</feature>
<gene>
    <name evidence="2" type="ORF">SAMN04488104_10654</name>
</gene>
<evidence type="ECO:0000313" key="2">
    <source>
        <dbReference type="EMBL" id="SDD80575.1"/>
    </source>
</evidence>
<feature type="compositionally biased region" description="Basic and acidic residues" evidence="1">
    <location>
        <begin position="1"/>
        <end position="23"/>
    </location>
</feature>
<proteinExistence type="predicted"/>